<gene>
    <name evidence="1" type="ORF">B0T15DRAFT_541062</name>
</gene>
<dbReference type="RefSeq" id="XP_062719504.1">
    <property type="nucleotide sequence ID" value="XM_062869829.1"/>
</dbReference>
<keyword evidence="2" id="KW-1185">Reference proteome</keyword>
<organism evidence="1 2">
    <name type="scientific">Chaetomium strumarium</name>
    <dbReference type="NCBI Taxonomy" id="1170767"/>
    <lineage>
        <taxon>Eukaryota</taxon>
        <taxon>Fungi</taxon>
        <taxon>Dikarya</taxon>
        <taxon>Ascomycota</taxon>
        <taxon>Pezizomycotina</taxon>
        <taxon>Sordariomycetes</taxon>
        <taxon>Sordariomycetidae</taxon>
        <taxon>Sordariales</taxon>
        <taxon>Chaetomiaceae</taxon>
        <taxon>Chaetomium</taxon>
    </lineage>
</organism>
<dbReference type="GeneID" id="87888658"/>
<proteinExistence type="predicted"/>
<protein>
    <submittedName>
        <fullName evidence="1">Uncharacterized protein</fullName>
    </submittedName>
</protein>
<name>A0AAJ0LZT0_9PEZI</name>
<evidence type="ECO:0000313" key="1">
    <source>
        <dbReference type="EMBL" id="KAK3303724.1"/>
    </source>
</evidence>
<evidence type="ECO:0000313" key="2">
    <source>
        <dbReference type="Proteomes" id="UP001273166"/>
    </source>
</evidence>
<sequence length="263" mass="29143">MNSQLTPTRLVSAGVVLLLTKHVITVYFKMAPAPRRRITEVDSIPDSLNDSATRKTMINPHGHTALVDSRFMDVDVPPAAQGLKDEALLAAFVRGFFGGRVFAPERALLRLARPDLVKFTAIPSTSSSLPPPIWDIERFEGDVLPPLYTILFGAFQVAHVELAEPSSSVAAKKKKTEASSSYVDIVFGSDTAQFAGVHRFTILRDGSKRPDSIRVYISHMSCNPTVDKPLKPDILFSLHKAYAMWLFREAVAEVMRRIRAEKP</sequence>
<comment type="caution">
    <text evidence="1">The sequence shown here is derived from an EMBL/GenBank/DDBJ whole genome shotgun (WGS) entry which is preliminary data.</text>
</comment>
<dbReference type="EMBL" id="JAUDZG010000006">
    <property type="protein sequence ID" value="KAK3303724.1"/>
    <property type="molecule type" value="Genomic_DNA"/>
</dbReference>
<accession>A0AAJ0LZT0</accession>
<dbReference type="Proteomes" id="UP001273166">
    <property type="component" value="Unassembled WGS sequence"/>
</dbReference>
<reference evidence="1" key="2">
    <citation type="submission" date="2023-06" db="EMBL/GenBank/DDBJ databases">
        <authorList>
            <consortium name="Lawrence Berkeley National Laboratory"/>
            <person name="Mondo S.J."/>
            <person name="Hensen N."/>
            <person name="Bonometti L."/>
            <person name="Westerberg I."/>
            <person name="Brannstrom I.O."/>
            <person name="Guillou S."/>
            <person name="Cros-Aarteil S."/>
            <person name="Calhoun S."/>
            <person name="Haridas S."/>
            <person name="Kuo A."/>
            <person name="Pangilinan J."/>
            <person name="Riley R."/>
            <person name="Labutti K."/>
            <person name="Andreopoulos B."/>
            <person name="Lipzen A."/>
            <person name="Chen C."/>
            <person name="Yanf M."/>
            <person name="Daum C."/>
            <person name="Ng V."/>
            <person name="Clum A."/>
            <person name="Steindorff A."/>
            <person name="Ohm R."/>
            <person name="Martin F."/>
            <person name="Silar P."/>
            <person name="Natvig D."/>
            <person name="Lalanne C."/>
            <person name="Gautier V."/>
            <person name="Ament-Velasquez S.L."/>
            <person name="Kruys A."/>
            <person name="Hutchinson M.I."/>
            <person name="Powell A.J."/>
            <person name="Barry K."/>
            <person name="Miller A.N."/>
            <person name="Grigoriev I.V."/>
            <person name="Debuchy R."/>
            <person name="Gladieux P."/>
            <person name="Thoren M.H."/>
            <person name="Johannesson H."/>
        </authorList>
    </citation>
    <scope>NUCLEOTIDE SEQUENCE</scope>
    <source>
        <strain evidence="1">CBS 333.67</strain>
    </source>
</reference>
<dbReference type="AlphaFoldDB" id="A0AAJ0LZT0"/>
<reference evidence="1" key="1">
    <citation type="journal article" date="2023" name="Mol. Phylogenet. Evol.">
        <title>Genome-scale phylogeny and comparative genomics of the fungal order Sordariales.</title>
        <authorList>
            <person name="Hensen N."/>
            <person name="Bonometti L."/>
            <person name="Westerberg I."/>
            <person name="Brannstrom I.O."/>
            <person name="Guillou S."/>
            <person name="Cros-Aarteil S."/>
            <person name="Calhoun S."/>
            <person name="Haridas S."/>
            <person name="Kuo A."/>
            <person name="Mondo S."/>
            <person name="Pangilinan J."/>
            <person name="Riley R."/>
            <person name="LaButti K."/>
            <person name="Andreopoulos B."/>
            <person name="Lipzen A."/>
            <person name="Chen C."/>
            <person name="Yan M."/>
            <person name="Daum C."/>
            <person name="Ng V."/>
            <person name="Clum A."/>
            <person name="Steindorff A."/>
            <person name="Ohm R.A."/>
            <person name="Martin F."/>
            <person name="Silar P."/>
            <person name="Natvig D.O."/>
            <person name="Lalanne C."/>
            <person name="Gautier V."/>
            <person name="Ament-Velasquez S.L."/>
            <person name="Kruys A."/>
            <person name="Hutchinson M.I."/>
            <person name="Powell A.J."/>
            <person name="Barry K."/>
            <person name="Miller A.N."/>
            <person name="Grigoriev I.V."/>
            <person name="Debuchy R."/>
            <person name="Gladieux P."/>
            <person name="Hiltunen Thoren M."/>
            <person name="Johannesson H."/>
        </authorList>
    </citation>
    <scope>NUCLEOTIDE SEQUENCE</scope>
    <source>
        <strain evidence="1">CBS 333.67</strain>
    </source>
</reference>